<evidence type="ECO:0000256" key="3">
    <source>
        <dbReference type="ARBA" id="ARBA00022598"/>
    </source>
</evidence>
<evidence type="ECO:0000256" key="4">
    <source>
        <dbReference type="ARBA" id="ARBA00022694"/>
    </source>
</evidence>
<evidence type="ECO:0000256" key="5">
    <source>
        <dbReference type="ARBA" id="ARBA00022741"/>
    </source>
</evidence>
<gene>
    <name evidence="8 10" type="primary">tilS</name>
    <name evidence="10" type="ORF">LZG35_12095</name>
</gene>
<comment type="caution">
    <text evidence="10">The sequence shown here is derived from an EMBL/GenBank/DDBJ whole genome shotgun (WGS) entry which is preliminary data.</text>
</comment>
<dbReference type="InterPro" id="IPR014729">
    <property type="entry name" value="Rossmann-like_a/b/a_fold"/>
</dbReference>
<dbReference type="RefSeq" id="WP_022994547.1">
    <property type="nucleotide sequence ID" value="NZ_CP136240.1"/>
</dbReference>
<comment type="function">
    <text evidence="8">Ligates lysine onto the cytidine present at position 34 of the AUA codon-specific tRNA(Ile) that contains the anticodon CAU, in an ATP-dependent manner. Cytidine is converted to lysidine, thus changing the amino acid specificity of the tRNA from methionine to isoleucine.</text>
</comment>
<keyword evidence="6 8" id="KW-0067">ATP-binding</keyword>
<evidence type="ECO:0000256" key="7">
    <source>
        <dbReference type="ARBA" id="ARBA00048539"/>
    </source>
</evidence>
<dbReference type="EC" id="6.3.4.19" evidence="8"/>
<dbReference type="SUPFAM" id="SSF52402">
    <property type="entry name" value="Adenine nucleotide alpha hydrolases-like"/>
    <property type="match status" value="1"/>
</dbReference>
<feature type="domain" description="Lysidine-tRNA(Ile) synthetase C-terminal" evidence="9">
    <location>
        <begin position="352"/>
        <end position="422"/>
    </location>
</feature>
<dbReference type="PANTHER" id="PTHR43033">
    <property type="entry name" value="TRNA(ILE)-LYSIDINE SYNTHASE-RELATED"/>
    <property type="match status" value="1"/>
</dbReference>
<dbReference type="InterPro" id="IPR011063">
    <property type="entry name" value="TilS/TtcA_N"/>
</dbReference>
<dbReference type="NCBIfam" id="TIGR02433">
    <property type="entry name" value="lysidine_TilS_C"/>
    <property type="match status" value="1"/>
</dbReference>
<dbReference type="SMART" id="SM00977">
    <property type="entry name" value="TilS_C"/>
    <property type="match status" value="1"/>
</dbReference>
<dbReference type="NCBIfam" id="TIGR02432">
    <property type="entry name" value="lysidine_TilS_N"/>
    <property type="match status" value="1"/>
</dbReference>
<dbReference type="PANTHER" id="PTHR43033:SF1">
    <property type="entry name" value="TRNA(ILE)-LYSIDINE SYNTHASE-RELATED"/>
    <property type="match status" value="1"/>
</dbReference>
<dbReference type="GO" id="GO:0032267">
    <property type="term" value="F:tRNA(Ile)-lysidine synthase activity"/>
    <property type="evidence" value="ECO:0007669"/>
    <property type="project" value="UniProtKB-EC"/>
</dbReference>
<dbReference type="CDD" id="cd01992">
    <property type="entry name" value="TilS_N"/>
    <property type="match status" value="1"/>
</dbReference>
<dbReference type="GO" id="GO:0005524">
    <property type="term" value="F:ATP binding"/>
    <property type="evidence" value="ECO:0007669"/>
    <property type="project" value="UniProtKB-UniRule"/>
</dbReference>
<comment type="similarity">
    <text evidence="8">Belongs to the tRNA(Ile)-lysidine synthase family.</text>
</comment>
<dbReference type="InterPro" id="IPR012795">
    <property type="entry name" value="tRNA_Ile_lys_synt_N"/>
</dbReference>
<dbReference type="InterPro" id="IPR015262">
    <property type="entry name" value="tRNA_Ile_lys_synt_subst-bd"/>
</dbReference>
<evidence type="ECO:0000256" key="2">
    <source>
        <dbReference type="ARBA" id="ARBA00022490"/>
    </source>
</evidence>
<organism evidence="10 11">
    <name type="scientific">Alloalcanivorax xenomutans</name>
    <dbReference type="NCBI Taxonomy" id="1094342"/>
    <lineage>
        <taxon>Bacteria</taxon>
        <taxon>Pseudomonadati</taxon>
        <taxon>Pseudomonadota</taxon>
        <taxon>Gammaproteobacteria</taxon>
        <taxon>Oceanospirillales</taxon>
        <taxon>Alcanivoracaceae</taxon>
        <taxon>Alloalcanivorax</taxon>
    </lineage>
</organism>
<feature type="binding site" evidence="8">
    <location>
        <begin position="24"/>
        <end position="29"/>
    </location>
    <ligand>
        <name>ATP</name>
        <dbReference type="ChEBI" id="CHEBI:30616"/>
    </ligand>
</feature>
<evidence type="ECO:0000256" key="8">
    <source>
        <dbReference type="HAMAP-Rule" id="MF_01161"/>
    </source>
</evidence>
<protein>
    <recommendedName>
        <fullName evidence="8">tRNA(Ile)-lysidine synthase</fullName>
        <ecNumber evidence="8">6.3.4.19</ecNumber>
    </recommendedName>
    <alternativeName>
        <fullName evidence="8">tRNA(Ile)-2-lysyl-cytidine synthase</fullName>
    </alternativeName>
    <alternativeName>
        <fullName evidence="8">tRNA(Ile)-lysidine synthetase</fullName>
    </alternativeName>
</protein>
<reference evidence="10" key="1">
    <citation type="submission" date="2022-01" db="EMBL/GenBank/DDBJ databases">
        <authorList>
            <person name="Karlyshev A.V."/>
            <person name="Jaspars M."/>
        </authorList>
    </citation>
    <scope>NUCLEOTIDE SEQUENCE</scope>
    <source>
        <strain evidence="10">AGSA3-2</strain>
    </source>
</reference>
<evidence type="ECO:0000259" key="9">
    <source>
        <dbReference type="SMART" id="SM00977"/>
    </source>
</evidence>
<dbReference type="SUPFAM" id="SSF82829">
    <property type="entry name" value="MesJ substrate recognition domain-like"/>
    <property type="match status" value="1"/>
</dbReference>
<keyword evidence="3 8" id="KW-0436">Ligase</keyword>
<dbReference type="Proteomes" id="UP001107961">
    <property type="component" value="Unassembled WGS sequence"/>
</dbReference>
<keyword evidence="11" id="KW-1185">Reference proteome</keyword>
<comment type="subcellular location">
    <subcellularLocation>
        <location evidence="1 8">Cytoplasm</location>
    </subcellularLocation>
</comment>
<evidence type="ECO:0000256" key="1">
    <source>
        <dbReference type="ARBA" id="ARBA00004496"/>
    </source>
</evidence>
<dbReference type="Pfam" id="PF11734">
    <property type="entry name" value="TilS_C"/>
    <property type="match status" value="1"/>
</dbReference>
<dbReference type="Gene3D" id="1.20.59.20">
    <property type="match status" value="1"/>
</dbReference>
<comment type="catalytic activity">
    <reaction evidence="7 8">
        <text>cytidine(34) in tRNA(Ile2) + L-lysine + ATP = lysidine(34) in tRNA(Ile2) + AMP + diphosphate + H(+)</text>
        <dbReference type="Rhea" id="RHEA:43744"/>
        <dbReference type="Rhea" id="RHEA-COMP:10625"/>
        <dbReference type="Rhea" id="RHEA-COMP:10670"/>
        <dbReference type="ChEBI" id="CHEBI:15378"/>
        <dbReference type="ChEBI" id="CHEBI:30616"/>
        <dbReference type="ChEBI" id="CHEBI:32551"/>
        <dbReference type="ChEBI" id="CHEBI:33019"/>
        <dbReference type="ChEBI" id="CHEBI:82748"/>
        <dbReference type="ChEBI" id="CHEBI:83665"/>
        <dbReference type="ChEBI" id="CHEBI:456215"/>
        <dbReference type="EC" id="6.3.4.19"/>
    </reaction>
</comment>
<comment type="domain">
    <text evidence="8">The N-terminal region contains the highly conserved SGGXDS motif, predicted to be a P-loop motif involved in ATP binding.</text>
</comment>
<dbReference type="GO" id="GO:0006400">
    <property type="term" value="P:tRNA modification"/>
    <property type="evidence" value="ECO:0007669"/>
    <property type="project" value="UniProtKB-UniRule"/>
</dbReference>
<dbReference type="SUPFAM" id="SSF56037">
    <property type="entry name" value="PheT/TilS domain"/>
    <property type="match status" value="1"/>
</dbReference>
<dbReference type="Gene3D" id="3.40.50.620">
    <property type="entry name" value="HUPs"/>
    <property type="match status" value="1"/>
</dbReference>
<dbReference type="InterPro" id="IPR012094">
    <property type="entry name" value="tRNA_Ile_lys_synt"/>
</dbReference>
<proteinExistence type="inferred from homology"/>
<evidence type="ECO:0000256" key="6">
    <source>
        <dbReference type="ARBA" id="ARBA00022840"/>
    </source>
</evidence>
<dbReference type="GO" id="GO:0005737">
    <property type="term" value="C:cytoplasm"/>
    <property type="evidence" value="ECO:0007669"/>
    <property type="project" value="UniProtKB-SubCell"/>
</dbReference>
<keyword evidence="5 8" id="KW-0547">Nucleotide-binding</keyword>
<dbReference type="InterPro" id="IPR012796">
    <property type="entry name" value="Lysidine-tRNA-synth_C"/>
</dbReference>
<sequence length="422" mass="46833">MSDAAVPRVSAAQAPPGPLLLAFSGGLDSSLLLHLLVEAGLGRRLRALHVNHQLQARSEDWAAFCRTRAEALGVPFEEIRVSVPADVNLEAGARAARYQALTERAAGATVITAHHRDDQAETVLLNLLRGAGVQGLAAMSEHSWLNGLPLWRPLLAFGRVQLEREARRRGLEWVEDPSNADISLRRNRLRHEILPRLAATWPGAPAILARTAGVMADAAALLDERAAEDARALAAARDRLPLEGLAALSRERQDNVLRWWLDQAGAPPPSLAVTGQIHGLLRAPADREASVTWAGHTLRRYRGDLYLLHDRDLRPLSGPLDWRQGHEPPDPGLWRLLPGEGEVTLWVPPGDVQLRPFAGGERLRRHGQHQQVSELWRVAGVPPWRRRQWPLLYQEGQLVSVPMIGVADGVDRRRCRPWQLRW</sequence>
<evidence type="ECO:0000313" key="11">
    <source>
        <dbReference type="Proteomes" id="UP001107961"/>
    </source>
</evidence>
<dbReference type="EMBL" id="JAJVKT010000013">
    <property type="protein sequence ID" value="MCE7509382.1"/>
    <property type="molecule type" value="Genomic_DNA"/>
</dbReference>
<evidence type="ECO:0000313" key="10">
    <source>
        <dbReference type="EMBL" id="MCE7509382.1"/>
    </source>
</evidence>
<dbReference type="HAMAP" id="MF_01161">
    <property type="entry name" value="tRNA_Ile_lys_synt"/>
    <property type="match status" value="1"/>
</dbReference>
<name>A0A9Q3W7S0_9GAMM</name>
<dbReference type="AlphaFoldDB" id="A0A9Q3W7S0"/>
<keyword evidence="4 8" id="KW-0819">tRNA processing</keyword>
<dbReference type="Pfam" id="PF01171">
    <property type="entry name" value="ATP_bind_3"/>
    <property type="match status" value="1"/>
</dbReference>
<accession>A0A9Q3W7S0</accession>
<keyword evidence="2 8" id="KW-0963">Cytoplasm</keyword>
<dbReference type="Pfam" id="PF09179">
    <property type="entry name" value="TilS"/>
    <property type="match status" value="1"/>
</dbReference>